<comment type="subcellular location">
    <subcellularLocation>
        <location evidence="1">Cell membrane</location>
        <topology evidence="1">Multi-pass membrane protein</topology>
    </subcellularLocation>
</comment>
<evidence type="ECO:0000256" key="2">
    <source>
        <dbReference type="ARBA" id="ARBA00006117"/>
    </source>
</evidence>
<sequence length="205" mass="22399">MDIVALLVGLGPLIGWGLFPTIASKFGGRPSNQILGTTIGTFILALIFMWVRGLAFPSGSDLLLSIVSGIGWACAQIVTFLSFRLVGSSRAMPITTAFQLLGASLWGVFYLGDWPGVTAKIWGGIALIAIIIGAYFTVWSENKTQENSSLLKKRCHLVTLRRNWLLALFSGSSSNFDQRDGSFFTTSDRHVNRRDVLCCYRNSGK</sequence>
<evidence type="ECO:0000256" key="6">
    <source>
        <dbReference type="ARBA" id="ARBA00022989"/>
    </source>
</evidence>
<keyword evidence="6 8" id="KW-1133">Transmembrane helix</keyword>
<dbReference type="GO" id="GO:0015144">
    <property type="term" value="F:carbohydrate transmembrane transporter activity"/>
    <property type="evidence" value="ECO:0007669"/>
    <property type="project" value="InterPro"/>
</dbReference>
<organism evidence="9 10">
    <name type="scientific">Tetragenococcus muriaticus PMC-11-5</name>
    <dbReference type="NCBI Taxonomy" id="1302649"/>
    <lineage>
        <taxon>Bacteria</taxon>
        <taxon>Bacillati</taxon>
        <taxon>Bacillota</taxon>
        <taxon>Bacilli</taxon>
        <taxon>Lactobacillales</taxon>
        <taxon>Enterococcaceae</taxon>
        <taxon>Tetragenococcus</taxon>
    </lineage>
</organism>
<keyword evidence="7 8" id="KW-0472">Membrane</keyword>
<feature type="transmembrane region" description="Helical" evidence="8">
    <location>
        <begin position="121"/>
        <end position="139"/>
    </location>
</feature>
<evidence type="ECO:0000256" key="8">
    <source>
        <dbReference type="SAM" id="Phobius"/>
    </source>
</evidence>
<dbReference type="GO" id="GO:0005886">
    <property type="term" value="C:plasma membrane"/>
    <property type="evidence" value="ECO:0007669"/>
    <property type="project" value="UniProtKB-SubCell"/>
</dbReference>
<keyword evidence="3" id="KW-0813">Transport</keyword>
<dbReference type="PANTHER" id="PTHR16119:SF17">
    <property type="entry name" value="TRANSMEMBRANE PROTEIN 144"/>
    <property type="match status" value="1"/>
</dbReference>
<dbReference type="SUPFAM" id="SSF103481">
    <property type="entry name" value="Multidrug resistance efflux transporter EmrE"/>
    <property type="match status" value="1"/>
</dbReference>
<protein>
    <submittedName>
        <fullName evidence="9">Putative ribose uptake protein</fullName>
    </submittedName>
</protein>
<feature type="transmembrane region" description="Helical" evidence="8">
    <location>
        <begin position="35"/>
        <end position="56"/>
    </location>
</feature>
<evidence type="ECO:0000256" key="4">
    <source>
        <dbReference type="ARBA" id="ARBA00022597"/>
    </source>
</evidence>
<evidence type="ECO:0000256" key="1">
    <source>
        <dbReference type="ARBA" id="ARBA00004651"/>
    </source>
</evidence>
<proteinExistence type="inferred from homology"/>
<comment type="similarity">
    <text evidence="2">Belongs to the GRP transporter (TC 2.A.7.5) family.</text>
</comment>
<evidence type="ECO:0000256" key="5">
    <source>
        <dbReference type="ARBA" id="ARBA00022692"/>
    </source>
</evidence>
<feature type="transmembrane region" description="Helical" evidence="8">
    <location>
        <begin position="62"/>
        <end position="83"/>
    </location>
</feature>
<dbReference type="PATRIC" id="fig|1302649.3.peg.548"/>
<keyword evidence="4" id="KW-0762">Sugar transport</keyword>
<dbReference type="Proteomes" id="UP000029380">
    <property type="component" value="Unassembled WGS sequence"/>
</dbReference>
<evidence type="ECO:0000256" key="7">
    <source>
        <dbReference type="ARBA" id="ARBA00023136"/>
    </source>
</evidence>
<dbReference type="InterPro" id="IPR010651">
    <property type="entry name" value="Sugar_transport"/>
</dbReference>
<feature type="transmembrane region" description="Helical" evidence="8">
    <location>
        <begin position="90"/>
        <end position="109"/>
    </location>
</feature>
<dbReference type="InterPro" id="IPR037185">
    <property type="entry name" value="EmrE-like"/>
</dbReference>
<evidence type="ECO:0000313" key="9">
    <source>
        <dbReference type="EMBL" id="KFN93279.1"/>
    </source>
</evidence>
<comment type="caution">
    <text evidence="9">The sequence shown here is derived from an EMBL/GenBank/DDBJ whole genome shotgun (WGS) entry which is preliminary data.</text>
</comment>
<feature type="transmembrane region" description="Helical" evidence="8">
    <location>
        <begin position="6"/>
        <end position="23"/>
    </location>
</feature>
<dbReference type="PANTHER" id="PTHR16119">
    <property type="entry name" value="TRANSMEMBRANE PROTEIN 144"/>
    <property type="match status" value="1"/>
</dbReference>
<dbReference type="EMBL" id="JPVU01000049">
    <property type="protein sequence ID" value="KFN93279.1"/>
    <property type="molecule type" value="Genomic_DNA"/>
</dbReference>
<gene>
    <name evidence="9" type="ORF">TMUPMC115_0543</name>
</gene>
<reference evidence="9 10" key="1">
    <citation type="submission" date="2014-08" db="EMBL/GenBank/DDBJ databases">
        <title>Genome sequence of Tetragenococcus muriaticus.</title>
        <authorList>
            <person name="Chuea-nongthon C."/>
            <person name="Rodtong S."/>
            <person name="Yongsawatdigul J."/>
            <person name="Steele J.L."/>
            <person name="Liu X.-y."/>
            <person name="Speers J."/>
            <person name="Glasner J.D."/>
            <person name="Neeno-Eckwall E.C."/>
        </authorList>
    </citation>
    <scope>NUCLEOTIDE SEQUENCE [LARGE SCALE GENOMIC DNA]</scope>
    <source>
        <strain evidence="9 10">PMC-11-5</strain>
    </source>
</reference>
<keyword evidence="5 8" id="KW-0812">Transmembrane</keyword>
<dbReference type="Pfam" id="PF06800">
    <property type="entry name" value="Sugar_transport"/>
    <property type="match status" value="1"/>
</dbReference>
<name>A0A091C8G8_9ENTE</name>
<accession>A0A091C8G8</accession>
<dbReference type="AlphaFoldDB" id="A0A091C8G8"/>
<evidence type="ECO:0000313" key="10">
    <source>
        <dbReference type="Proteomes" id="UP000029380"/>
    </source>
</evidence>
<evidence type="ECO:0000256" key="3">
    <source>
        <dbReference type="ARBA" id="ARBA00022448"/>
    </source>
</evidence>